<sequence>MMKNVKDLLRNPMRFEKALYIVASVCCIGAECVEWVNSVGLTPLMHVQNALMIMLLALLPLWPLQMSLGIAALCPVLYAVSADSYWLVCNPFLLAVILLGRRWGRYASALPAVLLTQILSLVGTLLANEPLRGITFMLEPMAISWLIGTLMRYAAQAQGEQVAAEQRVRHRESQLKMLHVLHDSVANDLVYAVSRSRSLATRLRSRNEIEDLEEIIGVLESALMEIRQQIIMPVRDQLDEHPTIGDVRSNDAGSDADAPPEFGRNLTLIKRRLDKQGFYGTPQVVGDPTRIDGRTARILNLCIREIGGNIAKYGRPGEYALVVSIADDGTTVISSNTCRDAGPANGVENAGITSSGSGLTMLRGELHDAGGTISTGKEDGEWSVYVFIPRQTAPGDSGHEPNHGHDNGENS</sequence>
<feature type="transmembrane region" description="Helical" evidence="2">
    <location>
        <begin position="51"/>
        <end position="78"/>
    </location>
</feature>
<name>A0ABS5ULI1_9BIFI</name>
<comment type="caution">
    <text evidence="3">The sequence shown here is derived from an EMBL/GenBank/DDBJ whole genome shotgun (WGS) entry which is preliminary data.</text>
</comment>
<dbReference type="Gene3D" id="3.30.565.10">
    <property type="entry name" value="Histidine kinase-like ATPase, C-terminal domain"/>
    <property type="match status" value="1"/>
</dbReference>
<organism evidence="3 4">
    <name type="scientific">Bifidobacterium santillanense</name>
    <dbReference type="NCBI Taxonomy" id="2809028"/>
    <lineage>
        <taxon>Bacteria</taxon>
        <taxon>Bacillati</taxon>
        <taxon>Actinomycetota</taxon>
        <taxon>Actinomycetes</taxon>
        <taxon>Bifidobacteriales</taxon>
        <taxon>Bifidobacteriaceae</taxon>
        <taxon>Bifidobacterium</taxon>
    </lineage>
</organism>
<keyword evidence="4" id="KW-1185">Reference proteome</keyword>
<keyword evidence="2" id="KW-0812">Transmembrane</keyword>
<reference evidence="3 4" key="1">
    <citation type="journal article" date="2021" name="Environ. Microbiol.">
        <title>Genetic insights into the dark matter of the mammalian gut microbiota through targeted genome reconstruction.</title>
        <authorList>
            <person name="Lugli G.A."/>
            <person name="Alessandri G."/>
            <person name="Milani C."/>
            <person name="Viappiani A."/>
            <person name="Fontana F."/>
            <person name="Tarracchini C."/>
            <person name="Mancabelli L."/>
            <person name="Argentini C."/>
            <person name="Ruiz L."/>
            <person name="Margolles A."/>
            <person name="van Sinderen D."/>
            <person name="Turroni F."/>
            <person name="Ventura M."/>
        </authorList>
    </citation>
    <scope>NUCLEOTIDE SEQUENCE [LARGE SCALE GENOMIC DNA]</scope>
    <source>
        <strain evidence="3 4">MA2</strain>
    </source>
</reference>
<keyword evidence="2" id="KW-1133">Transmembrane helix</keyword>
<dbReference type="Proteomes" id="UP000773064">
    <property type="component" value="Unassembled WGS sequence"/>
</dbReference>
<dbReference type="InterPro" id="IPR036890">
    <property type="entry name" value="HATPase_C_sf"/>
</dbReference>
<proteinExistence type="predicted"/>
<evidence type="ECO:0000256" key="1">
    <source>
        <dbReference type="SAM" id="MobiDB-lite"/>
    </source>
</evidence>
<dbReference type="EMBL" id="JAFEJS010000001">
    <property type="protein sequence ID" value="MBT1171781.1"/>
    <property type="molecule type" value="Genomic_DNA"/>
</dbReference>
<feature type="transmembrane region" description="Helical" evidence="2">
    <location>
        <begin position="85"/>
        <end position="103"/>
    </location>
</feature>
<accession>A0ABS5ULI1</accession>
<keyword evidence="2" id="KW-0472">Membrane</keyword>
<protein>
    <recommendedName>
        <fullName evidence="5">Histidine kinase</fullName>
    </recommendedName>
</protein>
<feature type="region of interest" description="Disordered" evidence="1">
    <location>
        <begin position="391"/>
        <end position="411"/>
    </location>
</feature>
<dbReference type="RefSeq" id="WP_214357077.1">
    <property type="nucleotide sequence ID" value="NZ_JAFEJS010000001.1"/>
</dbReference>
<evidence type="ECO:0000313" key="3">
    <source>
        <dbReference type="EMBL" id="MBT1171781.1"/>
    </source>
</evidence>
<feature type="transmembrane region" description="Helical" evidence="2">
    <location>
        <begin position="109"/>
        <end position="127"/>
    </location>
</feature>
<evidence type="ECO:0000313" key="4">
    <source>
        <dbReference type="Proteomes" id="UP000773064"/>
    </source>
</evidence>
<gene>
    <name evidence="3" type="ORF">JS528_00075</name>
</gene>
<evidence type="ECO:0000256" key="2">
    <source>
        <dbReference type="SAM" id="Phobius"/>
    </source>
</evidence>
<evidence type="ECO:0008006" key="5">
    <source>
        <dbReference type="Google" id="ProtNLM"/>
    </source>
</evidence>
<feature type="compositionally biased region" description="Basic and acidic residues" evidence="1">
    <location>
        <begin position="397"/>
        <end position="411"/>
    </location>
</feature>